<dbReference type="RefSeq" id="WP_267153419.1">
    <property type="nucleotide sequence ID" value="NZ_JAPMLT010000016.1"/>
</dbReference>
<reference evidence="1 2" key="1">
    <citation type="submission" date="2022-11" db="EMBL/GenBank/DDBJ databases">
        <title>Study of microbial diversity in lake waters.</title>
        <authorList>
            <person name="Zhang J."/>
        </authorList>
    </citation>
    <scope>NUCLEOTIDE SEQUENCE [LARGE SCALE GENOMIC DNA]</scope>
    <source>
        <strain evidence="1 2">DT12</strain>
    </source>
</reference>
<dbReference type="Gene3D" id="3.30.1240.10">
    <property type="match status" value="1"/>
</dbReference>
<evidence type="ECO:0000313" key="1">
    <source>
        <dbReference type="EMBL" id="MCX7572170.1"/>
    </source>
</evidence>
<dbReference type="GO" id="GO:0016787">
    <property type="term" value="F:hydrolase activity"/>
    <property type="evidence" value="ECO:0007669"/>
    <property type="project" value="UniProtKB-KW"/>
</dbReference>
<evidence type="ECO:0000313" key="2">
    <source>
        <dbReference type="Proteomes" id="UP001208017"/>
    </source>
</evidence>
<dbReference type="InterPro" id="IPR023214">
    <property type="entry name" value="HAD_sf"/>
</dbReference>
<dbReference type="InterPro" id="IPR000150">
    <property type="entry name" value="Cof"/>
</dbReference>
<organism evidence="1 2">
    <name type="scientific">Tumebacillus lacus</name>
    <dbReference type="NCBI Taxonomy" id="2995335"/>
    <lineage>
        <taxon>Bacteria</taxon>
        <taxon>Bacillati</taxon>
        <taxon>Bacillota</taxon>
        <taxon>Bacilli</taxon>
        <taxon>Bacillales</taxon>
        <taxon>Alicyclobacillaceae</taxon>
        <taxon>Tumebacillus</taxon>
    </lineage>
</organism>
<protein>
    <submittedName>
        <fullName evidence="1">Cof-type HAD-IIB family hydrolase</fullName>
    </submittedName>
</protein>
<dbReference type="Pfam" id="PF08282">
    <property type="entry name" value="Hydrolase_3"/>
    <property type="match status" value="1"/>
</dbReference>
<dbReference type="SUPFAM" id="SSF56784">
    <property type="entry name" value="HAD-like"/>
    <property type="match status" value="1"/>
</dbReference>
<dbReference type="SFLD" id="SFLDG01140">
    <property type="entry name" value="C2.B:_Phosphomannomutase_and_P"/>
    <property type="match status" value="1"/>
</dbReference>
<dbReference type="NCBIfam" id="TIGR00099">
    <property type="entry name" value="Cof-subfamily"/>
    <property type="match status" value="1"/>
</dbReference>
<dbReference type="PANTHER" id="PTHR10000:SF8">
    <property type="entry name" value="HAD SUPERFAMILY HYDROLASE-LIKE, TYPE 3"/>
    <property type="match status" value="1"/>
</dbReference>
<dbReference type="Proteomes" id="UP001208017">
    <property type="component" value="Unassembled WGS sequence"/>
</dbReference>
<sequence>MTYKMLVCDIDGTLLNPQGKLSEGVKQAVRDAHDAGVVVTLATGRQLRGVMPLVEELGVNVPVVLANGTVVADPLGKKTLLHKPLPQETTHAVLDVIKKHGIWSSVWTHTFEGVDTYFDVDPGFDVAYLFIHKDTPHAVQVEDLKTVTHVEPLKVLLLETPDKVLPIIRDLEALQAEHRFTLLATDHDFPGYILLEVYDEGSTKAVGIAQLAADLGISPHEIVAVGDNLNDLEMIEFAGLGVAMGNAAMRVKELADWTTKSNGEDGVAYLIREKILV</sequence>
<keyword evidence="2" id="KW-1185">Reference proteome</keyword>
<dbReference type="InterPro" id="IPR006379">
    <property type="entry name" value="HAD-SF_hydro_IIB"/>
</dbReference>
<dbReference type="InterPro" id="IPR036412">
    <property type="entry name" value="HAD-like_sf"/>
</dbReference>
<name>A0ABT3X980_9BACL</name>
<dbReference type="NCBIfam" id="TIGR01484">
    <property type="entry name" value="HAD-SF-IIB"/>
    <property type="match status" value="1"/>
</dbReference>
<comment type="caution">
    <text evidence="1">The sequence shown here is derived from an EMBL/GenBank/DDBJ whole genome shotgun (WGS) entry which is preliminary data.</text>
</comment>
<dbReference type="PROSITE" id="PS01229">
    <property type="entry name" value="COF_2"/>
    <property type="match status" value="1"/>
</dbReference>
<dbReference type="EMBL" id="JAPMLT010000016">
    <property type="protein sequence ID" value="MCX7572170.1"/>
    <property type="molecule type" value="Genomic_DNA"/>
</dbReference>
<dbReference type="SFLD" id="SFLDS00003">
    <property type="entry name" value="Haloacid_Dehalogenase"/>
    <property type="match status" value="1"/>
</dbReference>
<gene>
    <name evidence="1" type="ORF">OS242_19790</name>
</gene>
<accession>A0ABT3X980</accession>
<dbReference type="CDD" id="cd07516">
    <property type="entry name" value="HAD_Pase"/>
    <property type="match status" value="1"/>
</dbReference>
<dbReference type="Gene3D" id="3.40.50.1000">
    <property type="entry name" value="HAD superfamily/HAD-like"/>
    <property type="match status" value="1"/>
</dbReference>
<proteinExistence type="predicted"/>
<keyword evidence="1" id="KW-0378">Hydrolase</keyword>
<dbReference type="PANTHER" id="PTHR10000">
    <property type="entry name" value="PHOSPHOSERINE PHOSPHATASE"/>
    <property type="match status" value="1"/>
</dbReference>